<accession>A0ABW3AA46</accession>
<dbReference type="Proteomes" id="UP001597053">
    <property type="component" value="Unassembled WGS sequence"/>
</dbReference>
<comment type="caution">
    <text evidence="2">The sequence shown here is derived from an EMBL/GenBank/DDBJ whole genome shotgun (WGS) entry which is preliminary data.</text>
</comment>
<evidence type="ECO:0000313" key="2">
    <source>
        <dbReference type="EMBL" id="MFD0787610.1"/>
    </source>
</evidence>
<feature type="region of interest" description="Disordered" evidence="1">
    <location>
        <begin position="1"/>
        <end position="25"/>
    </location>
</feature>
<feature type="non-terminal residue" evidence="2">
    <location>
        <position position="1"/>
    </location>
</feature>
<sequence length="52" mass="5743">GSEVPLRMTDDIDPSYEPWQPSGEPSAVDRAIAATRKTVFPLLGLDPYDPRD</sequence>
<reference evidence="3" key="1">
    <citation type="journal article" date="2019" name="Int. J. Syst. Evol. Microbiol.">
        <title>The Global Catalogue of Microorganisms (GCM) 10K type strain sequencing project: providing services to taxonomists for standard genome sequencing and annotation.</title>
        <authorList>
            <consortium name="The Broad Institute Genomics Platform"/>
            <consortium name="The Broad Institute Genome Sequencing Center for Infectious Disease"/>
            <person name="Wu L."/>
            <person name="Ma J."/>
        </authorList>
    </citation>
    <scope>NUCLEOTIDE SEQUENCE [LARGE SCALE GENOMIC DNA]</scope>
    <source>
        <strain evidence="3">JCM 32148</strain>
    </source>
</reference>
<name>A0ABW3AA46_9ACTN</name>
<gene>
    <name evidence="2" type="ORF">ACFQZ8_27215</name>
</gene>
<protein>
    <submittedName>
        <fullName evidence="2">Acetoin utilization protein AcuC</fullName>
    </submittedName>
</protein>
<evidence type="ECO:0000313" key="3">
    <source>
        <dbReference type="Proteomes" id="UP001597053"/>
    </source>
</evidence>
<evidence type="ECO:0000256" key="1">
    <source>
        <dbReference type="SAM" id="MobiDB-lite"/>
    </source>
</evidence>
<organism evidence="2 3">
    <name type="scientific">Micromonospora azadirachtae</name>
    <dbReference type="NCBI Taxonomy" id="1970735"/>
    <lineage>
        <taxon>Bacteria</taxon>
        <taxon>Bacillati</taxon>
        <taxon>Actinomycetota</taxon>
        <taxon>Actinomycetes</taxon>
        <taxon>Micromonosporales</taxon>
        <taxon>Micromonosporaceae</taxon>
        <taxon>Micromonospora</taxon>
    </lineage>
</organism>
<proteinExistence type="predicted"/>
<keyword evidence="3" id="KW-1185">Reference proteome</keyword>
<dbReference type="EMBL" id="JBHTHM010002121">
    <property type="protein sequence ID" value="MFD0787610.1"/>
    <property type="molecule type" value="Genomic_DNA"/>
</dbReference>